<protein>
    <submittedName>
        <fullName evidence="2">Uncharacterized protein</fullName>
    </submittedName>
</protein>
<evidence type="ECO:0000313" key="3">
    <source>
        <dbReference type="Proteomes" id="UP000008021"/>
    </source>
</evidence>
<dbReference type="AlphaFoldDB" id="A0A0E0DIK7"/>
<evidence type="ECO:0000256" key="1">
    <source>
        <dbReference type="SAM" id="MobiDB-lite"/>
    </source>
</evidence>
<dbReference type="HOGENOM" id="CLU_2610104_0_0_1"/>
<dbReference type="EnsemblPlants" id="OMERI04G21410.1">
    <property type="protein sequence ID" value="OMERI04G21410.1"/>
    <property type="gene ID" value="OMERI04G21410"/>
</dbReference>
<reference evidence="2" key="1">
    <citation type="submission" date="2015-04" db="UniProtKB">
        <authorList>
            <consortium name="EnsemblPlants"/>
        </authorList>
    </citation>
    <scope>IDENTIFICATION</scope>
</reference>
<feature type="region of interest" description="Disordered" evidence="1">
    <location>
        <begin position="1"/>
        <end position="79"/>
    </location>
</feature>
<organism evidence="2">
    <name type="scientific">Oryza meridionalis</name>
    <dbReference type="NCBI Taxonomy" id="40149"/>
    <lineage>
        <taxon>Eukaryota</taxon>
        <taxon>Viridiplantae</taxon>
        <taxon>Streptophyta</taxon>
        <taxon>Embryophyta</taxon>
        <taxon>Tracheophyta</taxon>
        <taxon>Spermatophyta</taxon>
        <taxon>Magnoliopsida</taxon>
        <taxon>Liliopsida</taxon>
        <taxon>Poales</taxon>
        <taxon>Poaceae</taxon>
        <taxon>BOP clade</taxon>
        <taxon>Oryzoideae</taxon>
        <taxon>Oryzeae</taxon>
        <taxon>Oryzinae</taxon>
        <taxon>Oryza</taxon>
    </lineage>
</organism>
<sequence>MDGEEEHGATLLSPLLDGPISLIGSAPSSLSVTTPPPSPVAAVEKARRGGGGGGGSSLPLSLPGPLSPPLRPPSTLSSP</sequence>
<dbReference type="Gramene" id="OMERI04G21410.1">
    <property type="protein sequence ID" value="OMERI04G21410.1"/>
    <property type="gene ID" value="OMERI04G21410"/>
</dbReference>
<dbReference type="Proteomes" id="UP000008021">
    <property type="component" value="Chromosome 4"/>
</dbReference>
<name>A0A0E0DIK7_9ORYZ</name>
<reference evidence="2" key="2">
    <citation type="submission" date="2018-05" db="EMBL/GenBank/DDBJ databases">
        <title>OmerRS3 (Oryza meridionalis Reference Sequence Version 3).</title>
        <authorList>
            <person name="Zhang J."/>
            <person name="Kudrna D."/>
            <person name="Lee S."/>
            <person name="Talag J."/>
            <person name="Welchert J."/>
            <person name="Wing R.A."/>
        </authorList>
    </citation>
    <scope>NUCLEOTIDE SEQUENCE [LARGE SCALE GENOMIC DNA]</scope>
    <source>
        <strain evidence="2">cv. OR44</strain>
    </source>
</reference>
<accession>A0A0E0DIK7</accession>
<evidence type="ECO:0000313" key="2">
    <source>
        <dbReference type="EnsemblPlants" id="OMERI04G21410.1"/>
    </source>
</evidence>
<keyword evidence="3" id="KW-1185">Reference proteome</keyword>
<proteinExistence type="predicted"/>